<dbReference type="EMBL" id="JACJJG010000079">
    <property type="protein sequence ID" value="MBM6674421.1"/>
    <property type="molecule type" value="Genomic_DNA"/>
</dbReference>
<protein>
    <submittedName>
        <fullName evidence="4">DNA-protecting protein DprA</fullName>
    </submittedName>
</protein>
<proteinExistence type="inferred from homology"/>
<dbReference type="InterPro" id="IPR057666">
    <property type="entry name" value="DrpA_SLOG"/>
</dbReference>
<evidence type="ECO:0000313" key="4">
    <source>
        <dbReference type="EMBL" id="MBM6674421.1"/>
    </source>
</evidence>
<organism evidence="4 5">
    <name type="scientific">Marseilla massiliensis</name>
    <dbReference type="NCBI Taxonomy" id="1841864"/>
    <lineage>
        <taxon>Bacteria</taxon>
        <taxon>Pseudomonadati</taxon>
        <taxon>Bacteroidota</taxon>
        <taxon>Bacteroidia</taxon>
        <taxon>Bacteroidales</taxon>
        <taxon>Prevotellaceae</taxon>
        <taxon>Marseilla</taxon>
    </lineage>
</organism>
<evidence type="ECO:0000259" key="2">
    <source>
        <dbReference type="Pfam" id="PF02481"/>
    </source>
</evidence>
<feature type="domain" description="Smf/DprA SLOG" evidence="2">
    <location>
        <begin position="80"/>
        <end position="291"/>
    </location>
</feature>
<dbReference type="AlphaFoldDB" id="A0A938WVN5"/>
<feature type="domain" description="DprA winged helix" evidence="3">
    <location>
        <begin position="313"/>
        <end position="367"/>
    </location>
</feature>
<dbReference type="GO" id="GO:0009294">
    <property type="term" value="P:DNA-mediated transformation"/>
    <property type="evidence" value="ECO:0007669"/>
    <property type="project" value="InterPro"/>
</dbReference>
<dbReference type="SUPFAM" id="SSF102405">
    <property type="entry name" value="MCP/YpsA-like"/>
    <property type="match status" value="1"/>
</dbReference>
<dbReference type="PANTHER" id="PTHR43022:SF1">
    <property type="entry name" value="PROTEIN SMF"/>
    <property type="match status" value="1"/>
</dbReference>
<dbReference type="NCBIfam" id="TIGR00732">
    <property type="entry name" value="dprA"/>
    <property type="match status" value="1"/>
</dbReference>
<dbReference type="PANTHER" id="PTHR43022">
    <property type="entry name" value="PROTEIN SMF"/>
    <property type="match status" value="1"/>
</dbReference>
<reference evidence="4" key="1">
    <citation type="submission" date="2020-08" db="EMBL/GenBank/DDBJ databases">
        <authorList>
            <person name="Cejkova D."/>
            <person name="Kubasova T."/>
            <person name="Jahodarova E."/>
            <person name="Rychlik I."/>
        </authorList>
    </citation>
    <scope>NUCLEOTIDE SEQUENCE</scope>
    <source>
        <strain evidence="4">An824</strain>
    </source>
</reference>
<sequence length="374" mass="40850">MSELINALILSSVDHSTPGTALQLYRVAGSATAVIDCRMNIRDIAPGCPRRVADALADIDEARRRAEFEMEYASRHGIRILVNGSEGYPRRLDGCDDAPLVMFYRGTAELNRARVVSMVGTRRCTAYGQDCVRSFVRRLKELCPDTLIVSGLAYGIDISAHREALDNGMDTVAVLAHGLDNLYPPRHKDTAGRMLTQGGLLTEFFTRTNADKLNFLRRNRIVAGISDATVVVESASHGGGLVTARIAQSYNRDVFAFPGRVGDEYSAGCNNLIRDNKATLVCSADDFVSAMGWQTDAQLVAARRQGIERTLFPELTDDEQRIVDTLENSNDQQLNTLSAALNMPVGTLAATMFSLEMKGVVKCLAGGVYHLIRS</sequence>
<name>A0A938WVN5_9BACT</name>
<reference evidence="4" key="2">
    <citation type="journal article" date="2021" name="Sci. Rep.">
        <title>The distribution of antibiotic resistance genes in chicken gut microbiota commensals.</title>
        <authorList>
            <person name="Juricova H."/>
            <person name="Matiasovicova J."/>
            <person name="Kubasova T."/>
            <person name="Cejkova D."/>
            <person name="Rychlik I."/>
        </authorList>
    </citation>
    <scope>NUCLEOTIDE SEQUENCE</scope>
    <source>
        <strain evidence="4">An824</strain>
    </source>
</reference>
<comment type="caution">
    <text evidence="4">The sequence shown here is derived from an EMBL/GenBank/DDBJ whole genome shotgun (WGS) entry which is preliminary data.</text>
</comment>
<keyword evidence="5" id="KW-1185">Reference proteome</keyword>
<accession>A0A938WVN5</accession>
<evidence type="ECO:0000256" key="1">
    <source>
        <dbReference type="ARBA" id="ARBA00006525"/>
    </source>
</evidence>
<dbReference type="Gene3D" id="3.40.50.450">
    <property type="match status" value="1"/>
</dbReference>
<dbReference type="Pfam" id="PF02481">
    <property type="entry name" value="DNA_processg_A"/>
    <property type="match status" value="1"/>
</dbReference>
<dbReference type="InterPro" id="IPR003488">
    <property type="entry name" value="DprA"/>
</dbReference>
<gene>
    <name evidence="4" type="primary">dprA</name>
    <name evidence="4" type="ORF">H6A34_11120</name>
</gene>
<dbReference type="RefSeq" id="WP_205105579.1">
    <property type="nucleotide sequence ID" value="NZ_JACJJG010000079.1"/>
</dbReference>
<dbReference type="Proteomes" id="UP000706891">
    <property type="component" value="Unassembled WGS sequence"/>
</dbReference>
<dbReference type="InterPro" id="IPR041614">
    <property type="entry name" value="DprA_WH"/>
</dbReference>
<evidence type="ECO:0000313" key="5">
    <source>
        <dbReference type="Proteomes" id="UP000706891"/>
    </source>
</evidence>
<comment type="similarity">
    <text evidence="1">Belongs to the DprA/Smf family.</text>
</comment>
<evidence type="ECO:0000259" key="3">
    <source>
        <dbReference type="Pfam" id="PF17782"/>
    </source>
</evidence>
<dbReference type="Pfam" id="PF17782">
    <property type="entry name" value="WHD_DprA"/>
    <property type="match status" value="1"/>
</dbReference>